<evidence type="ECO:0000313" key="3">
    <source>
        <dbReference type="Proteomes" id="UP000787156"/>
    </source>
</evidence>
<feature type="signal peptide" evidence="1">
    <location>
        <begin position="1"/>
        <end position="23"/>
    </location>
</feature>
<organism evidence="2 3">
    <name type="scientific">Acinetobacter lwoffii</name>
    <dbReference type="NCBI Taxonomy" id="28090"/>
    <lineage>
        <taxon>Bacteria</taxon>
        <taxon>Pseudomonadati</taxon>
        <taxon>Pseudomonadota</taxon>
        <taxon>Gammaproteobacteria</taxon>
        <taxon>Moraxellales</taxon>
        <taxon>Moraxellaceae</taxon>
        <taxon>Acinetobacter</taxon>
    </lineage>
</organism>
<protein>
    <submittedName>
        <fullName evidence="2">Uncharacterized protein</fullName>
    </submittedName>
</protein>
<evidence type="ECO:0000256" key="1">
    <source>
        <dbReference type="SAM" id="SignalP"/>
    </source>
</evidence>
<gene>
    <name evidence="2" type="ORF">K8V79_11205</name>
</gene>
<reference evidence="2" key="1">
    <citation type="journal article" date="2021" name="PeerJ">
        <title>Extensive microbial diversity within the chicken gut microbiome revealed by metagenomics and culture.</title>
        <authorList>
            <person name="Gilroy R."/>
            <person name="Ravi A."/>
            <person name="Getino M."/>
            <person name="Pursley I."/>
            <person name="Horton D.L."/>
            <person name="Alikhan N.F."/>
            <person name="Baker D."/>
            <person name="Gharbi K."/>
            <person name="Hall N."/>
            <person name="Watson M."/>
            <person name="Adriaenssens E.M."/>
            <person name="Foster-Nyarko E."/>
            <person name="Jarju S."/>
            <person name="Secka A."/>
            <person name="Antonio M."/>
            <person name="Oren A."/>
            <person name="Chaudhuri R.R."/>
            <person name="La Ragione R."/>
            <person name="Hildebrand F."/>
            <person name="Pallen M.J."/>
        </authorList>
    </citation>
    <scope>NUCLEOTIDE SEQUENCE</scope>
    <source>
        <strain evidence="2">CHK135-1449</strain>
    </source>
</reference>
<comment type="caution">
    <text evidence="2">The sequence shown here is derived from an EMBL/GenBank/DDBJ whole genome shotgun (WGS) entry which is preliminary data.</text>
</comment>
<evidence type="ECO:0000313" key="2">
    <source>
        <dbReference type="EMBL" id="HJF28780.1"/>
    </source>
</evidence>
<proteinExistence type="predicted"/>
<feature type="chain" id="PRO_5039128206" evidence="1">
    <location>
        <begin position="24"/>
        <end position="122"/>
    </location>
</feature>
<dbReference type="EMBL" id="DYWX01000119">
    <property type="protein sequence ID" value="HJF28780.1"/>
    <property type="molecule type" value="Genomic_DNA"/>
</dbReference>
<name>A0A9D2UU82_ACILW</name>
<sequence>MTKTSSLLCVILSLIQCNQTAFAEKLTQPAYDQFIAEQTRIVNETKAILDQPNQEGDAQKQRWAFCQRLTAYEEIHKVSEENHELNMAPIMAMVAKKFLDRQVQSMHNSGMTAAIFCKNRGD</sequence>
<reference evidence="2" key="2">
    <citation type="submission" date="2021-09" db="EMBL/GenBank/DDBJ databases">
        <authorList>
            <person name="Gilroy R."/>
        </authorList>
    </citation>
    <scope>NUCLEOTIDE SEQUENCE</scope>
    <source>
        <strain evidence="2">CHK135-1449</strain>
    </source>
</reference>
<keyword evidence="1" id="KW-0732">Signal</keyword>
<dbReference type="AlphaFoldDB" id="A0A9D2UU82"/>
<dbReference type="Proteomes" id="UP000787156">
    <property type="component" value="Unassembled WGS sequence"/>
</dbReference>
<accession>A0A9D2UU82</accession>